<proteinExistence type="predicted"/>
<keyword evidence="4" id="KW-1185">Reference proteome</keyword>
<keyword evidence="2" id="KW-0472">Membrane</keyword>
<feature type="region of interest" description="Disordered" evidence="1">
    <location>
        <begin position="1"/>
        <end position="21"/>
    </location>
</feature>
<accession>A0A6N7Z8J8</accession>
<feature type="transmembrane region" description="Helical" evidence="2">
    <location>
        <begin position="41"/>
        <end position="64"/>
    </location>
</feature>
<keyword evidence="2" id="KW-0812">Transmembrane</keyword>
<dbReference type="EMBL" id="WMBA01000059">
    <property type="protein sequence ID" value="MTD58041.1"/>
    <property type="molecule type" value="Genomic_DNA"/>
</dbReference>
<sequence length="216" mass="21569">MDEKELETLFRAAPGDPPPPGFGLADVTAASARAAARRRSAVLLSVACLVIVLAAAGIGGLAYFRSSGTQSAQPASAPTRPTEASPVPSPLQGSGGNGEDGPRAEGTPGCEKVDRELAIALAGELPVTGATGPVFGRICPTATRSAGFHVTDGDRRGVISVTVFPAGTKVPPVANSVGERTASGGTVLVVSTPDPGSAPPLPGDLDRIAQALSPRF</sequence>
<evidence type="ECO:0000313" key="4">
    <source>
        <dbReference type="Proteomes" id="UP000440096"/>
    </source>
</evidence>
<dbReference type="RefSeq" id="WP_154760146.1">
    <property type="nucleotide sequence ID" value="NZ_WMBA01000059.1"/>
</dbReference>
<comment type="caution">
    <text evidence="3">The sequence shown here is derived from an EMBL/GenBank/DDBJ whole genome shotgun (WGS) entry which is preliminary data.</text>
</comment>
<keyword evidence="2" id="KW-1133">Transmembrane helix</keyword>
<evidence type="ECO:0000256" key="2">
    <source>
        <dbReference type="SAM" id="Phobius"/>
    </source>
</evidence>
<name>A0A6N7Z8J8_9PSEU</name>
<dbReference type="OrthoDB" id="3698019at2"/>
<protein>
    <submittedName>
        <fullName evidence="3">Uncharacterized protein</fullName>
    </submittedName>
</protein>
<feature type="region of interest" description="Disordered" evidence="1">
    <location>
        <begin position="68"/>
        <end position="108"/>
    </location>
</feature>
<evidence type="ECO:0000313" key="3">
    <source>
        <dbReference type="EMBL" id="MTD58041.1"/>
    </source>
</evidence>
<reference evidence="3 4" key="1">
    <citation type="submission" date="2019-11" db="EMBL/GenBank/DDBJ databases">
        <title>Draft genome of Amycolatopsis RM579.</title>
        <authorList>
            <person name="Duangmal K."/>
            <person name="Mingma R."/>
        </authorList>
    </citation>
    <scope>NUCLEOTIDE SEQUENCE [LARGE SCALE GENOMIC DNA]</scope>
    <source>
        <strain evidence="3 4">RM579</strain>
    </source>
</reference>
<dbReference type="Proteomes" id="UP000440096">
    <property type="component" value="Unassembled WGS sequence"/>
</dbReference>
<evidence type="ECO:0000256" key="1">
    <source>
        <dbReference type="SAM" id="MobiDB-lite"/>
    </source>
</evidence>
<gene>
    <name evidence="3" type="ORF">GKO32_29280</name>
</gene>
<organism evidence="3 4">
    <name type="scientific">Amycolatopsis pithecellobii</name>
    <dbReference type="NCBI Taxonomy" id="664692"/>
    <lineage>
        <taxon>Bacteria</taxon>
        <taxon>Bacillati</taxon>
        <taxon>Actinomycetota</taxon>
        <taxon>Actinomycetes</taxon>
        <taxon>Pseudonocardiales</taxon>
        <taxon>Pseudonocardiaceae</taxon>
        <taxon>Amycolatopsis</taxon>
    </lineage>
</organism>
<dbReference type="AlphaFoldDB" id="A0A6N7Z8J8"/>